<sequence length="131" mass="14000">MKYAEDCDGFTLLECLIALAIASMALAVLYEASGTGLFATRRATQTELALSVARSCLADMRARPVLSDGTREGDAANGFHWEETDTLVERGLHPDSPAGALFRVSVTVSWEGRHHLTLSTLRTSAMTGAGL</sequence>
<gene>
    <name evidence="2" type="ORF">LWC05_02180</name>
</gene>
<keyword evidence="1" id="KW-1133">Transmembrane helix</keyword>
<dbReference type="Proteomes" id="UP001521074">
    <property type="component" value="Unassembled WGS sequence"/>
</dbReference>
<reference evidence="2 3" key="1">
    <citation type="submission" date="2021-12" db="EMBL/GenBank/DDBJ databases">
        <title>Genome sequence of Acetobacter sicerae DmPark20a_162.</title>
        <authorList>
            <person name="Chaston J.M."/>
        </authorList>
    </citation>
    <scope>NUCLEOTIDE SEQUENCE [LARGE SCALE GENOMIC DNA]</scope>
    <source>
        <strain evidence="2 3">DmPark20a_162</strain>
    </source>
</reference>
<proteinExistence type="predicted"/>
<comment type="caution">
    <text evidence="2">The sequence shown here is derived from an EMBL/GenBank/DDBJ whole genome shotgun (WGS) entry which is preliminary data.</text>
</comment>
<evidence type="ECO:0000313" key="3">
    <source>
        <dbReference type="Proteomes" id="UP001521074"/>
    </source>
</evidence>
<keyword evidence="3" id="KW-1185">Reference proteome</keyword>
<dbReference type="RefSeq" id="WP_232876244.1">
    <property type="nucleotide sequence ID" value="NZ_JAJSOJ010000006.1"/>
</dbReference>
<name>A0ABS8VVY4_9PROT</name>
<feature type="transmembrane region" description="Helical" evidence="1">
    <location>
        <begin position="12"/>
        <end position="30"/>
    </location>
</feature>
<dbReference type="NCBIfam" id="TIGR02532">
    <property type="entry name" value="IV_pilin_GFxxxE"/>
    <property type="match status" value="1"/>
</dbReference>
<dbReference type="Pfam" id="PF07963">
    <property type="entry name" value="N_methyl"/>
    <property type="match status" value="1"/>
</dbReference>
<dbReference type="EMBL" id="JAJSOJ010000006">
    <property type="protein sequence ID" value="MCE0742707.1"/>
    <property type="molecule type" value="Genomic_DNA"/>
</dbReference>
<accession>A0ABS8VVY4</accession>
<dbReference type="InterPro" id="IPR012902">
    <property type="entry name" value="N_methyl_site"/>
</dbReference>
<keyword evidence="1" id="KW-0812">Transmembrane</keyword>
<organism evidence="2 3">
    <name type="scientific">Acetobacter sicerae</name>
    <dbReference type="NCBI Taxonomy" id="85325"/>
    <lineage>
        <taxon>Bacteria</taxon>
        <taxon>Pseudomonadati</taxon>
        <taxon>Pseudomonadota</taxon>
        <taxon>Alphaproteobacteria</taxon>
        <taxon>Acetobacterales</taxon>
        <taxon>Acetobacteraceae</taxon>
        <taxon>Acetobacter</taxon>
    </lineage>
</organism>
<keyword evidence="1" id="KW-0472">Membrane</keyword>
<protein>
    <submittedName>
        <fullName evidence="2">Type II secretion system GspH family protein</fullName>
    </submittedName>
</protein>
<evidence type="ECO:0000313" key="2">
    <source>
        <dbReference type="EMBL" id="MCE0742707.1"/>
    </source>
</evidence>
<evidence type="ECO:0000256" key="1">
    <source>
        <dbReference type="SAM" id="Phobius"/>
    </source>
</evidence>